<dbReference type="Pfam" id="PF00534">
    <property type="entry name" value="Glycos_transf_1"/>
    <property type="match status" value="1"/>
</dbReference>
<evidence type="ECO:0000259" key="1">
    <source>
        <dbReference type="Pfam" id="PF00534"/>
    </source>
</evidence>
<reference evidence="4" key="1">
    <citation type="submission" date="2016-11" db="EMBL/GenBank/DDBJ databases">
        <authorList>
            <person name="Varghese N."/>
            <person name="Submissions S."/>
        </authorList>
    </citation>
    <scope>NUCLEOTIDE SEQUENCE [LARGE SCALE GENOMIC DNA]</scope>
    <source>
        <strain evidence="4">DSM 18095</strain>
    </source>
</reference>
<sequence>MKVLHLISGGDTGGAKTHIISLIRGINKLIDAKIICFIEDTFYYDAKASGIDIEVFKQKNRSDMSVVRRLTDEIEKGEYDLVHCHGARANFIAMFLKNKVNKPFITTVHSDYKLDFKDNFYKRLVFTTLNILALKQFEYYIAISDTFKEMLVDRGFRRDKIFTVYNGIDMEQELKYVSKDEFFKRYGIDYEGKVIVGIIARLDQVKNHETFIRAAEIILNQRKDVIFLIAGEGNEMKKLEALVEELKLKEYIHFLGYVNDPYSFFNAIDINTLTSISESFPYAILEGAIMKKPIISTNVGGLNKLIEDGENGYLIEVGDSKTLSNKIDILASDKSKIENMGEKLYKKVEENYSSNAMARKHVEIYQEIIGRIK</sequence>
<proteinExistence type="predicted"/>
<accession>A0A1M4V7T6</accession>
<dbReference type="STRING" id="1123404.SAMN02745784_01395"/>
<feature type="domain" description="Glycosyl transferase family 1" evidence="1">
    <location>
        <begin position="182"/>
        <end position="346"/>
    </location>
</feature>
<organism evidence="3 4">
    <name type="scientific">Tissierella praeacuta DSM 18095</name>
    <dbReference type="NCBI Taxonomy" id="1123404"/>
    <lineage>
        <taxon>Bacteria</taxon>
        <taxon>Bacillati</taxon>
        <taxon>Bacillota</taxon>
        <taxon>Tissierellia</taxon>
        <taxon>Tissierellales</taxon>
        <taxon>Tissierellaceae</taxon>
        <taxon>Tissierella</taxon>
    </lineage>
</organism>
<dbReference type="GO" id="GO:0016757">
    <property type="term" value="F:glycosyltransferase activity"/>
    <property type="evidence" value="ECO:0007669"/>
    <property type="project" value="InterPro"/>
</dbReference>
<name>A0A1M4V7T6_9FIRM</name>
<dbReference type="RefSeq" id="WP_072974686.1">
    <property type="nucleotide sequence ID" value="NZ_FQTY01000004.1"/>
</dbReference>
<dbReference type="SUPFAM" id="SSF53756">
    <property type="entry name" value="UDP-Glycosyltransferase/glycogen phosphorylase"/>
    <property type="match status" value="1"/>
</dbReference>
<keyword evidence="4" id="KW-1185">Reference proteome</keyword>
<dbReference type="PANTHER" id="PTHR12526">
    <property type="entry name" value="GLYCOSYLTRANSFERASE"/>
    <property type="match status" value="1"/>
</dbReference>
<dbReference type="EMBL" id="FQTY01000004">
    <property type="protein sequence ID" value="SHE65014.1"/>
    <property type="molecule type" value="Genomic_DNA"/>
</dbReference>
<dbReference type="Gene3D" id="3.40.50.2000">
    <property type="entry name" value="Glycogen Phosphorylase B"/>
    <property type="match status" value="2"/>
</dbReference>
<gene>
    <name evidence="3" type="ORF">SAMN02745784_01395</name>
</gene>
<dbReference type="CDD" id="cd03801">
    <property type="entry name" value="GT4_PimA-like"/>
    <property type="match status" value="1"/>
</dbReference>
<evidence type="ECO:0000259" key="2">
    <source>
        <dbReference type="Pfam" id="PF13439"/>
    </source>
</evidence>
<dbReference type="InterPro" id="IPR001296">
    <property type="entry name" value="Glyco_trans_1"/>
</dbReference>
<dbReference type="GeneID" id="90995756"/>
<protein>
    <submittedName>
        <fullName evidence="3">Glycosyltransferase involved in cell wall bisynthesis</fullName>
    </submittedName>
</protein>
<dbReference type="Pfam" id="PF13439">
    <property type="entry name" value="Glyco_transf_4"/>
    <property type="match status" value="1"/>
</dbReference>
<dbReference type="PANTHER" id="PTHR12526:SF630">
    <property type="entry name" value="GLYCOSYLTRANSFERASE"/>
    <property type="match status" value="1"/>
</dbReference>
<feature type="domain" description="Glycosyltransferase subfamily 4-like N-terminal" evidence="2">
    <location>
        <begin position="13"/>
        <end position="171"/>
    </location>
</feature>
<dbReference type="AlphaFoldDB" id="A0A1M4V7T6"/>
<dbReference type="Proteomes" id="UP000184114">
    <property type="component" value="Unassembled WGS sequence"/>
</dbReference>
<evidence type="ECO:0000313" key="3">
    <source>
        <dbReference type="EMBL" id="SHE65014.1"/>
    </source>
</evidence>
<keyword evidence="3" id="KW-0808">Transferase</keyword>
<evidence type="ECO:0000313" key="4">
    <source>
        <dbReference type="Proteomes" id="UP000184114"/>
    </source>
</evidence>
<dbReference type="InterPro" id="IPR028098">
    <property type="entry name" value="Glyco_trans_4-like_N"/>
</dbReference>